<accession>R0I8M0</accession>
<protein>
    <submittedName>
        <fullName evidence="2">Uncharacterized protein</fullName>
    </submittedName>
</protein>
<name>R0I8M0_EXST2</name>
<dbReference type="OrthoDB" id="3797449at2759"/>
<feature type="compositionally biased region" description="Acidic residues" evidence="1">
    <location>
        <begin position="252"/>
        <end position="285"/>
    </location>
</feature>
<keyword evidence="3" id="KW-1185">Reference proteome</keyword>
<reference evidence="2 3" key="2">
    <citation type="journal article" date="2013" name="PLoS Genet.">
        <title>Comparative genome structure, secondary metabolite, and effector coding capacity across Cochliobolus pathogens.</title>
        <authorList>
            <person name="Condon B.J."/>
            <person name="Leng Y."/>
            <person name="Wu D."/>
            <person name="Bushley K.E."/>
            <person name="Ohm R.A."/>
            <person name="Otillar R."/>
            <person name="Martin J."/>
            <person name="Schackwitz W."/>
            <person name="Grimwood J."/>
            <person name="MohdZainudin N."/>
            <person name="Xue C."/>
            <person name="Wang R."/>
            <person name="Manning V.A."/>
            <person name="Dhillon B."/>
            <person name="Tu Z.J."/>
            <person name="Steffenson B.J."/>
            <person name="Salamov A."/>
            <person name="Sun H."/>
            <person name="Lowry S."/>
            <person name="LaButti K."/>
            <person name="Han J."/>
            <person name="Copeland A."/>
            <person name="Lindquist E."/>
            <person name="Barry K."/>
            <person name="Schmutz J."/>
            <person name="Baker S.E."/>
            <person name="Ciuffetti L.M."/>
            <person name="Grigoriev I.V."/>
            <person name="Zhong S."/>
            <person name="Turgeon B.G."/>
        </authorList>
    </citation>
    <scope>NUCLEOTIDE SEQUENCE [LARGE SCALE GENOMIC DNA]</scope>
    <source>
        <strain evidence="3">28A</strain>
    </source>
</reference>
<sequence>MSLIKLPSLPDPILHLICLHLTPDRASVNDPVHGQSHTLYRAIINLSLTAHALSRISTAHIATNLSLTHASLRWTLFLRSARENPAYAAGVRYLRLVEDSSTTTTSSSSSSVGELEKHNGAPDEVTEMFEALRGLETLFSSSTSSAAVPRVGMSPASIIIQRLVSREMGLWKTLRVLRFEHVDARGDESVVELSLVRQRMGKDEEREEEKGMTKANTTGLLMGKLDAEDVARLRSIPEVSGVQVGTCGFGDEGGEEGCEEWVDEEDDDDDGEARDDDDSDDDYEYESGSSDWDSEDESDYEDDWEAEYSRGFVRPS</sequence>
<dbReference type="EMBL" id="KB908855">
    <property type="protein sequence ID" value="EOA81870.1"/>
    <property type="molecule type" value="Genomic_DNA"/>
</dbReference>
<evidence type="ECO:0000313" key="2">
    <source>
        <dbReference type="EMBL" id="EOA81870.1"/>
    </source>
</evidence>
<dbReference type="RefSeq" id="XP_008030148.1">
    <property type="nucleotide sequence ID" value="XM_008031957.1"/>
</dbReference>
<evidence type="ECO:0000313" key="3">
    <source>
        <dbReference type="Proteomes" id="UP000016935"/>
    </source>
</evidence>
<organism evidence="2 3">
    <name type="scientific">Exserohilum turcicum (strain 28A)</name>
    <name type="common">Northern leaf blight fungus</name>
    <name type="synonym">Setosphaeria turcica</name>
    <dbReference type="NCBI Taxonomy" id="671987"/>
    <lineage>
        <taxon>Eukaryota</taxon>
        <taxon>Fungi</taxon>
        <taxon>Dikarya</taxon>
        <taxon>Ascomycota</taxon>
        <taxon>Pezizomycotina</taxon>
        <taxon>Dothideomycetes</taxon>
        <taxon>Pleosporomycetidae</taxon>
        <taxon>Pleosporales</taxon>
        <taxon>Pleosporineae</taxon>
        <taxon>Pleosporaceae</taxon>
        <taxon>Exserohilum</taxon>
    </lineage>
</organism>
<evidence type="ECO:0000256" key="1">
    <source>
        <dbReference type="SAM" id="MobiDB-lite"/>
    </source>
</evidence>
<proteinExistence type="predicted"/>
<dbReference type="GeneID" id="19404879"/>
<feature type="compositionally biased region" description="Acidic residues" evidence="1">
    <location>
        <begin position="292"/>
        <end position="306"/>
    </location>
</feature>
<reference evidence="2 3" key="1">
    <citation type="journal article" date="2012" name="PLoS Pathog.">
        <title>Diverse lifestyles and strategies of plant pathogenesis encoded in the genomes of eighteen Dothideomycetes fungi.</title>
        <authorList>
            <person name="Ohm R.A."/>
            <person name="Feau N."/>
            <person name="Henrissat B."/>
            <person name="Schoch C.L."/>
            <person name="Horwitz B.A."/>
            <person name="Barry K.W."/>
            <person name="Condon B.J."/>
            <person name="Copeland A.C."/>
            <person name="Dhillon B."/>
            <person name="Glaser F."/>
            <person name="Hesse C.N."/>
            <person name="Kosti I."/>
            <person name="LaButti K."/>
            <person name="Lindquist E.A."/>
            <person name="Lucas S."/>
            <person name="Salamov A.A."/>
            <person name="Bradshaw R.E."/>
            <person name="Ciuffetti L."/>
            <person name="Hamelin R.C."/>
            <person name="Kema G.H.J."/>
            <person name="Lawrence C."/>
            <person name="Scott J.A."/>
            <person name="Spatafora J.W."/>
            <person name="Turgeon B.G."/>
            <person name="de Wit P.J.G.M."/>
            <person name="Zhong S."/>
            <person name="Goodwin S.B."/>
            <person name="Grigoriev I.V."/>
        </authorList>
    </citation>
    <scope>NUCLEOTIDE SEQUENCE [LARGE SCALE GENOMIC DNA]</scope>
    <source>
        <strain evidence="3">28A</strain>
    </source>
</reference>
<dbReference type="HOGENOM" id="CLU_796947_0_0_1"/>
<feature type="region of interest" description="Disordered" evidence="1">
    <location>
        <begin position="242"/>
        <end position="316"/>
    </location>
</feature>
<dbReference type="AlphaFoldDB" id="R0I8M0"/>
<gene>
    <name evidence="2" type="ORF">SETTUDRAFT_43858</name>
</gene>
<dbReference type="Proteomes" id="UP000016935">
    <property type="component" value="Unassembled WGS sequence"/>
</dbReference>